<dbReference type="Gene3D" id="1.10.287.1120">
    <property type="entry name" value="Bipartite methylase S protein"/>
    <property type="match status" value="1"/>
</dbReference>
<evidence type="ECO:0000313" key="7">
    <source>
        <dbReference type="Proteomes" id="UP000516957"/>
    </source>
</evidence>
<keyword evidence="7" id="KW-1185">Reference proteome</keyword>
<accession>A0A7Y9F1I1</accession>
<evidence type="ECO:0000256" key="1">
    <source>
        <dbReference type="ARBA" id="ARBA00010923"/>
    </source>
</evidence>
<proteinExistence type="inferred from homology"/>
<feature type="domain" description="Type I restriction modification DNA specificity" evidence="5">
    <location>
        <begin position="5"/>
        <end position="166"/>
    </location>
</feature>
<evidence type="ECO:0000313" key="6">
    <source>
        <dbReference type="EMBL" id="NYD57050.1"/>
    </source>
</evidence>
<dbReference type="PANTHER" id="PTHR30408">
    <property type="entry name" value="TYPE-1 RESTRICTION ENZYME ECOKI SPECIFICITY PROTEIN"/>
    <property type="match status" value="1"/>
</dbReference>
<keyword evidence="3" id="KW-0238">DNA-binding</keyword>
<dbReference type="Pfam" id="PF01420">
    <property type="entry name" value="Methylase_S"/>
    <property type="match status" value="1"/>
</dbReference>
<comment type="caution">
    <text evidence="6">The sequence shown here is derived from an EMBL/GenBank/DDBJ whole genome shotgun (WGS) entry which is preliminary data.</text>
</comment>
<dbReference type="InterPro" id="IPR052021">
    <property type="entry name" value="Type-I_RS_S_subunit"/>
</dbReference>
<dbReference type="GO" id="GO:0009035">
    <property type="term" value="F:type I site-specific deoxyribonuclease activity"/>
    <property type="evidence" value="ECO:0007669"/>
    <property type="project" value="UniProtKB-EC"/>
</dbReference>
<name>A0A7Y9F1I1_9ACTN</name>
<gene>
    <name evidence="6" type="ORF">BKA08_001288</name>
</gene>
<dbReference type="AlphaFoldDB" id="A0A7Y9F1I1"/>
<dbReference type="InterPro" id="IPR044946">
    <property type="entry name" value="Restrct_endonuc_typeI_TRD_sf"/>
</dbReference>
<reference evidence="6 7" key="1">
    <citation type="submission" date="2020-07" db="EMBL/GenBank/DDBJ databases">
        <title>Sequencing the genomes of 1000 actinobacteria strains.</title>
        <authorList>
            <person name="Klenk H.-P."/>
        </authorList>
    </citation>
    <scope>NUCLEOTIDE SEQUENCE [LARGE SCALE GENOMIC DNA]</scope>
    <source>
        <strain evidence="6 7">DSM 18965</strain>
    </source>
</reference>
<dbReference type="GO" id="GO:0003677">
    <property type="term" value="F:DNA binding"/>
    <property type="evidence" value="ECO:0007669"/>
    <property type="project" value="UniProtKB-KW"/>
</dbReference>
<evidence type="ECO:0000256" key="3">
    <source>
        <dbReference type="ARBA" id="ARBA00023125"/>
    </source>
</evidence>
<dbReference type="GO" id="GO:0009307">
    <property type="term" value="P:DNA restriction-modification system"/>
    <property type="evidence" value="ECO:0007669"/>
    <property type="project" value="UniProtKB-KW"/>
</dbReference>
<evidence type="ECO:0000256" key="4">
    <source>
        <dbReference type="SAM" id="Coils"/>
    </source>
</evidence>
<evidence type="ECO:0000259" key="5">
    <source>
        <dbReference type="Pfam" id="PF01420"/>
    </source>
</evidence>
<dbReference type="EC" id="3.1.21.3" evidence="6"/>
<dbReference type="EMBL" id="JACCBE010000001">
    <property type="protein sequence ID" value="NYD57050.1"/>
    <property type="molecule type" value="Genomic_DNA"/>
</dbReference>
<dbReference type="SUPFAM" id="SSF116734">
    <property type="entry name" value="DNA methylase specificity domain"/>
    <property type="match status" value="2"/>
</dbReference>
<organism evidence="6 7">
    <name type="scientific">Nocardioides marinisabuli</name>
    <dbReference type="NCBI Taxonomy" id="419476"/>
    <lineage>
        <taxon>Bacteria</taxon>
        <taxon>Bacillati</taxon>
        <taxon>Actinomycetota</taxon>
        <taxon>Actinomycetes</taxon>
        <taxon>Propionibacteriales</taxon>
        <taxon>Nocardioidaceae</taxon>
        <taxon>Nocardioides</taxon>
    </lineage>
</organism>
<dbReference type="RefSeq" id="WP_179614865.1">
    <property type="nucleotide sequence ID" value="NZ_CP059163.1"/>
</dbReference>
<dbReference type="Proteomes" id="UP000516957">
    <property type="component" value="Unassembled WGS sequence"/>
</dbReference>
<sequence length="411" mass="44245">MTSVVTELGQITTWLSGGTPSRANESYWAGDIPWISAFTLKQTRLSDSDQHLTSAAVTAGSKLAPQGAILVLVRGMALHREVRVGIATRPLAFNQDVKALIPGPGVDPEFLVYSLQARVALIRGLVSSAGSGTGVLDTSRLKRLPLWLPSKGEQVQIREMIAGADEQCDALAGLIAKKREIRLGMLQALLTGHVRLPGFDDEWREIVLGDHVSYLRTVPLSREQLDESSPLRCLHYGDIHTRASVRLDAATEAMPRAQAVLAGQAGRLAPGDVVFADASEDPAGVGKSVEITNVPAGGVVPGLHTIAARFDRAVLADGYKAYLQFIPNFRESLLRLAAGTKVLATTRNYISSVRLVVPGVEEQSAIARVLLDADAEIDALERRLESARAIKTGMMQELLTGRTRVPMEVDL</sequence>
<protein>
    <submittedName>
        <fullName evidence="6">Type I restriction enzyme S subunit</fullName>
        <ecNumber evidence="6">3.1.21.3</ecNumber>
    </submittedName>
</protein>
<comment type="similarity">
    <text evidence="1">Belongs to the type-I restriction system S methylase family.</text>
</comment>
<dbReference type="InterPro" id="IPR000055">
    <property type="entry name" value="Restrct_endonuc_typeI_TRD"/>
</dbReference>
<keyword evidence="6" id="KW-0378">Hydrolase</keyword>
<dbReference type="CDD" id="cd17249">
    <property type="entry name" value="RMtype1_S_EcoR124I-TRD2-CR2_like"/>
    <property type="match status" value="1"/>
</dbReference>
<dbReference type="Gene3D" id="3.90.220.20">
    <property type="entry name" value="DNA methylase specificity domains"/>
    <property type="match status" value="2"/>
</dbReference>
<keyword evidence="4" id="KW-0175">Coiled coil</keyword>
<dbReference type="PANTHER" id="PTHR30408:SF12">
    <property type="entry name" value="TYPE I RESTRICTION ENZYME MJAVIII SPECIFICITY SUBUNIT"/>
    <property type="match status" value="1"/>
</dbReference>
<feature type="coiled-coil region" evidence="4">
    <location>
        <begin position="370"/>
        <end position="397"/>
    </location>
</feature>
<keyword evidence="2" id="KW-0680">Restriction system</keyword>
<evidence type="ECO:0000256" key="2">
    <source>
        <dbReference type="ARBA" id="ARBA00022747"/>
    </source>
</evidence>